<dbReference type="AlphaFoldDB" id="A0A363NK81"/>
<evidence type="ECO:0008006" key="4">
    <source>
        <dbReference type="Google" id="ProtNLM"/>
    </source>
</evidence>
<evidence type="ECO:0000313" key="2">
    <source>
        <dbReference type="EMBL" id="PUV21228.1"/>
    </source>
</evidence>
<proteinExistence type="predicted"/>
<reference evidence="2 3" key="1">
    <citation type="submission" date="2018-04" db="EMBL/GenBank/DDBJ databases">
        <title>Sphingobacterium sp. M46 Genome.</title>
        <authorList>
            <person name="Cheng J."/>
            <person name="Li Y."/>
        </authorList>
    </citation>
    <scope>NUCLEOTIDE SEQUENCE [LARGE SCALE GENOMIC DNA]</scope>
    <source>
        <strain evidence="2 3">M46</strain>
    </source>
</reference>
<dbReference type="EMBL" id="QCXX01000011">
    <property type="protein sequence ID" value="PUV21228.1"/>
    <property type="molecule type" value="Genomic_DNA"/>
</dbReference>
<keyword evidence="3" id="KW-1185">Reference proteome</keyword>
<dbReference type="Proteomes" id="UP000250831">
    <property type="component" value="Unassembled WGS sequence"/>
</dbReference>
<accession>A0A363NK81</accession>
<feature type="signal peptide" evidence="1">
    <location>
        <begin position="1"/>
        <end position="23"/>
    </location>
</feature>
<gene>
    <name evidence="2" type="ORF">DCO56_27670</name>
</gene>
<protein>
    <recommendedName>
        <fullName evidence="4">Outer membrane protein beta-barrel domain-containing protein</fullName>
    </recommendedName>
</protein>
<comment type="caution">
    <text evidence="2">The sequence shown here is derived from an EMBL/GenBank/DDBJ whole genome shotgun (WGS) entry which is preliminary data.</text>
</comment>
<sequence length="158" mass="17005">MKKTLLSLAAVAALAFGAQEAKAQSPQRAAIGVVFDGTGGDLWGVQYKQSFGGTNNGQAQVMFDDNIVAVGADYQYARPFRGVNGLGWYAGIGAQLTFLDAGNDDMTLVGLRPQLGLEFKIPAAPIGFHADWKPDWRLNHGNDFDASTFTFGIKYTLR</sequence>
<dbReference type="OrthoDB" id="978645at2"/>
<organism evidence="2 3">
    <name type="scientific">Sphingobacterium athyrii</name>
    <dbReference type="NCBI Taxonomy" id="2152717"/>
    <lineage>
        <taxon>Bacteria</taxon>
        <taxon>Pseudomonadati</taxon>
        <taxon>Bacteroidota</taxon>
        <taxon>Sphingobacteriia</taxon>
        <taxon>Sphingobacteriales</taxon>
        <taxon>Sphingobacteriaceae</taxon>
        <taxon>Sphingobacterium</taxon>
    </lineage>
</organism>
<name>A0A363NK81_9SPHI</name>
<evidence type="ECO:0000313" key="3">
    <source>
        <dbReference type="Proteomes" id="UP000250831"/>
    </source>
</evidence>
<dbReference type="RefSeq" id="WP_108636925.1">
    <property type="nucleotide sequence ID" value="NZ_QCXX01000011.1"/>
</dbReference>
<evidence type="ECO:0000256" key="1">
    <source>
        <dbReference type="SAM" id="SignalP"/>
    </source>
</evidence>
<keyword evidence="1" id="KW-0732">Signal</keyword>
<feature type="chain" id="PRO_5016668869" description="Outer membrane protein beta-barrel domain-containing protein" evidence="1">
    <location>
        <begin position="24"/>
        <end position="158"/>
    </location>
</feature>